<evidence type="ECO:0000256" key="4">
    <source>
        <dbReference type="ARBA" id="ARBA00022989"/>
    </source>
</evidence>
<dbReference type="Pfam" id="PF02656">
    <property type="entry name" value="DUF202"/>
    <property type="match status" value="1"/>
</dbReference>
<keyword evidence="2" id="KW-1003">Cell membrane</keyword>
<comment type="subcellular location">
    <subcellularLocation>
        <location evidence="1">Cell membrane</location>
        <topology evidence="1">Multi-pass membrane protein</topology>
    </subcellularLocation>
</comment>
<sequence length="118" mass="13058">MRPRWYTEGQEPDYRFTLANERTFLAWLRTALALIAGAVALAQLVPSFSVGGLRTGLAVLLAVTGTVLAAFSYRRWAQVQRAMRHQRPLPMDWLPAAVGAIAAVTGLIVVFVVLTHRR</sequence>
<organism evidence="8 9">
    <name type="scientific">Amycolatopsis taiwanensis</name>
    <dbReference type="NCBI Taxonomy" id="342230"/>
    <lineage>
        <taxon>Bacteria</taxon>
        <taxon>Bacillati</taxon>
        <taxon>Actinomycetota</taxon>
        <taxon>Actinomycetes</taxon>
        <taxon>Pseudonocardiales</taxon>
        <taxon>Pseudonocardiaceae</taxon>
        <taxon>Amycolatopsis</taxon>
    </lineage>
</organism>
<gene>
    <name evidence="8" type="primary">yidH</name>
    <name evidence="8" type="ORF">Atai01_82030</name>
</gene>
<dbReference type="RefSeq" id="WP_285491440.1">
    <property type="nucleotide sequence ID" value="NZ_BSTI01000040.1"/>
</dbReference>
<protein>
    <submittedName>
        <fullName evidence="8">Membrane protein</fullName>
    </submittedName>
</protein>
<evidence type="ECO:0000313" key="9">
    <source>
        <dbReference type="Proteomes" id="UP001165136"/>
    </source>
</evidence>
<dbReference type="Proteomes" id="UP001165136">
    <property type="component" value="Unassembled WGS sequence"/>
</dbReference>
<keyword evidence="9" id="KW-1185">Reference proteome</keyword>
<reference evidence="8" key="1">
    <citation type="submission" date="2023-03" db="EMBL/GenBank/DDBJ databases">
        <title>Amycolatopsis taiwanensis NBRC 103393.</title>
        <authorList>
            <person name="Ichikawa N."/>
            <person name="Sato H."/>
            <person name="Tonouchi N."/>
        </authorList>
    </citation>
    <scope>NUCLEOTIDE SEQUENCE</scope>
    <source>
        <strain evidence="8">NBRC 103393</strain>
    </source>
</reference>
<feature type="transmembrane region" description="Helical" evidence="6">
    <location>
        <begin position="93"/>
        <end position="114"/>
    </location>
</feature>
<dbReference type="AlphaFoldDB" id="A0A9W6R916"/>
<feature type="transmembrane region" description="Helical" evidence="6">
    <location>
        <begin position="24"/>
        <end position="45"/>
    </location>
</feature>
<evidence type="ECO:0000256" key="5">
    <source>
        <dbReference type="ARBA" id="ARBA00023136"/>
    </source>
</evidence>
<evidence type="ECO:0000256" key="2">
    <source>
        <dbReference type="ARBA" id="ARBA00022475"/>
    </source>
</evidence>
<feature type="transmembrane region" description="Helical" evidence="6">
    <location>
        <begin position="51"/>
        <end position="73"/>
    </location>
</feature>
<keyword evidence="4 6" id="KW-1133">Transmembrane helix</keyword>
<keyword evidence="5 6" id="KW-0472">Membrane</keyword>
<evidence type="ECO:0000256" key="1">
    <source>
        <dbReference type="ARBA" id="ARBA00004651"/>
    </source>
</evidence>
<proteinExistence type="predicted"/>
<dbReference type="InterPro" id="IPR003807">
    <property type="entry name" value="DUF202"/>
</dbReference>
<dbReference type="PANTHER" id="PTHR34187">
    <property type="entry name" value="FGR18P"/>
    <property type="match status" value="1"/>
</dbReference>
<keyword evidence="3 6" id="KW-0812">Transmembrane</keyword>
<evidence type="ECO:0000259" key="7">
    <source>
        <dbReference type="Pfam" id="PF02656"/>
    </source>
</evidence>
<name>A0A9W6R916_9PSEU</name>
<evidence type="ECO:0000256" key="6">
    <source>
        <dbReference type="SAM" id="Phobius"/>
    </source>
</evidence>
<evidence type="ECO:0000313" key="8">
    <source>
        <dbReference type="EMBL" id="GLY71584.1"/>
    </source>
</evidence>
<evidence type="ECO:0000256" key="3">
    <source>
        <dbReference type="ARBA" id="ARBA00022692"/>
    </source>
</evidence>
<dbReference type="EMBL" id="BSTI01000040">
    <property type="protein sequence ID" value="GLY71584.1"/>
    <property type="molecule type" value="Genomic_DNA"/>
</dbReference>
<feature type="domain" description="DUF202" evidence="7">
    <location>
        <begin position="15"/>
        <end position="82"/>
    </location>
</feature>
<dbReference type="GO" id="GO:0005886">
    <property type="term" value="C:plasma membrane"/>
    <property type="evidence" value="ECO:0007669"/>
    <property type="project" value="UniProtKB-SubCell"/>
</dbReference>
<dbReference type="InterPro" id="IPR052053">
    <property type="entry name" value="IM_YidH-like"/>
</dbReference>
<accession>A0A9W6R916</accession>
<dbReference type="PANTHER" id="PTHR34187:SF2">
    <property type="entry name" value="DUF202 DOMAIN-CONTAINING PROTEIN"/>
    <property type="match status" value="1"/>
</dbReference>
<comment type="caution">
    <text evidence="8">The sequence shown here is derived from an EMBL/GenBank/DDBJ whole genome shotgun (WGS) entry which is preliminary data.</text>
</comment>